<feature type="transmembrane region" description="Helical" evidence="7">
    <location>
        <begin position="40"/>
        <end position="59"/>
    </location>
</feature>
<name>A0A839IWD4_9GAMM</name>
<feature type="transmembrane region" description="Helical" evidence="7">
    <location>
        <begin position="291"/>
        <end position="313"/>
    </location>
</feature>
<evidence type="ECO:0000256" key="3">
    <source>
        <dbReference type="ARBA" id="ARBA00022475"/>
    </source>
</evidence>
<feature type="transmembrane region" description="Helical" evidence="7">
    <location>
        <begin position="71"/>
        <end position="90"/>
    </location>
</feature>
<evidence type="ECO:0000313" key="8">
    <source>
        <dbReference type="EMBL" id="MBB1488687.1"/>
    </source>
</evidence>
<dbReference type="AlphaFoldDB" id="A0A839IWD4"/>
<protein>
    <submittedName>
        <fullName evidence="8">AEC family transporter</fullName>
    </submittedName>
</protein>
<organism evidence="8 9">
    <name type="scientific">Oceanospirillum sediminis</name>
    <dbReference type="NCBI Taxonomy" id="2760088"/>
    <lineage>
        <taxon>Bacteria</taxon>
        <taxon>Pseudomonadati</taxon>
        <taxon>Pseudomonadota</taxon>
        <taxon>Gammaproteobacteria</taxon>
        <taxon>Oceanospirillales</taxon>
        <taxon>Oceanospirillaceae</taxon>
        <taxon>Oceanospirillum</taxon>
    </lineage>
</organism>
<dbReference type="EMBL" id="JACJFM010000033">
    <property type="protein sequence ID" value="MBB1488687.1"/>
    <property type="molecule type" value="Genomic_DNA"/>
</dbReference>
<evidence type="ECO:0000256" key="1">
    <source>
        <dbReference type="ARBA" id="ARBA00004141"/>
    </source>
</evidence>
<evidence type="ECO:0000256" key="6">
    <source>
        <dbReference type="ARBA" id="ARBA00023136"/>
    </source>
</evidence>
<keyword evidence="4 7" id="KW-0812">Transmembrane</keyword>
<feature type="transmembrane region" description="Helical" evidence="7">
    <location>
        <begin position="262"/>
        <end position="284"/>
    </location>
</feature>
<dbReference type="PANTHER" id="PTHR36838:SF1">
    <property type="entry name" value="SLR1864 PROTEIN"/>
    <property type="match status" value="1"/>
</dbReference>
<feature type="transmembrane region" description="Helical" evidence="7">
    <location>
        <begin position="236"/>
        <end position="256"/>
    </location>
</feature>
<dbReference type="InterPro" id="IPR004776">
    <property type="entry name" value="Mem_transp_PIN-like"/>
</dbReference>
<keyword evidence="3" id="KW-1003">Cell membrane</keyword>
<feature type="transmembrane region" description="Helical" evidence="7">
    <location>
        <begin position="205"/>
        <end position="224"/>
    </location>
</feature>
<evidence type="ECO:0000256" key="7">
    <source>
        <dbReference type="SAM" id="Phobius"/>
    </source>
</evidence>
<dbReference type="RefSeq" id="WP_182810459.1">
    <property type="nucleotide sequence ID" value="NZ_JACJFM010000033.1"/>
</dbReference>
<feature type="transmembrane region" description="Helical" evidence="7">
    <location>
        <begin position="173"/>
        <end position="193"/>
    </location>
</feature>
<dbReference type="PANTHER" id="PTHR36838">
    <property type="entry name" value="AUXIN EFFLUX CARRIER FAMILY PROTEIN"/>
    <property type="match status" value="1"/>
</dbReference>
<accession>A0A839IWD4</accession>
<feature type="transmembrane region" description="Helical" evidence="7">
    <location>
        <begin position="6"/>
        <end position="28"/>
    </location>
</feature>
<evidence type="ECO:0000313" key="9">
    <source>
        <dbReference type="Proteomes" id="UP000565262"/>
    </source>
</evidence>
<gene>
    <name evidence="8" type="ORF">H4O21_18945</name>
</gene>
<feature type="transmembrane region" description="Helical" evidence="7">
    <location>
        <begin position="128"/>
        <end position="152"/>
    </location>
</feature>
<dbReference type="GO" id="GO:0055085">
    <property type="term" value="P:transmembrane transport"/>
    <property type="evidence" value="ECO:0007669"/>
    <property type="project" value="InterPro"/>
</dbReference>
<keyword evidence="2" id="KW-0813">Transport</keyword>
<keyword evidence="5 7" id="KW-1133">Transmembrane helix</keyword>
<evidence type="ECO:0000256" key="5">
    <source>
        <dbReference type="ARBA" id="ARBA00022989"/>
    </source>
</evidence>
<keyword evidence="6 7" id="KW-0472">Membrane</keyword>
<feature type="transmembrane region" description="Helical" evidence="7">
    <location>
        <begin position="102"/>
        <end position="122"/>
    </location>
</feature>
<sequence>MSDQAGFAHILSTTSPIFILILIGYCAVRFNILQKDGVRTLGAFVVNFGLPAAIFKALNERSFQDILHYDYLLVYGIGSMMAFTTVFLVARKALSKSLTESTMFGLGGSFSNSLMVGYPIIIQLFGTAALVPFALTLIVENLLMLPFILALADTGMNKNESFARAVMQSVAKLLKNPIIISIALGTLSSLLSVEPPAVAVKVIDMLAVTVGGIALFTIGGMLVGIRIKGMLTDLSLIVLAKQLLHPLCILIMILIMPPMPPVFQGVAITLACMPMFSIYAVIGLRYNMGPLCAAALLPATVLSFFTLNVAVWLQSSL</sequence>
<evidence type="ECO:0000256" key="4">
    <source>
        <dbReference type="ARBA" id="ARBA00022692"/>
    </source>
</evidence>
<comment type="caution">
    <text evidence="8">The sequence shown here is derived from an EMBL/GenBank/DDBJ whole genome shotgun (WGS) entry which is preliminary data.</text>
</comment>
<dbReference type="Proteomes" id="UP000565262">
    <property type="component" value="Unassembled WGS sequence"/>
</dbReference>
<proteinExistence type="predicted"/>
<reference evidence="8 9" key="1">
    <citation type="submission" date="2020-08" db="EMBL/GenBank/DDBJ databases">
        <title>Oceanospirillum sp. nov. isolated from marine sediment.</title>
        <authorList>
            <person name="Ji X."/>
        </authorList>
    </citation>
    <scope>NUCLEOTIDE SEQUENCE [LARGE SCALE GENOMIC DNA]</scope>
    <source>
        <strain evidence="8 9">D5</strain>
    </source>
</reference>
<keyword evidence="9" id="KW-1185">Reference proteome</keyword>
<comment type="subcellular location">
    <subcellularLocation>
        <location evidence="1">Membrane</location>
        <topology evidence="1">Multi-pass membrane protein</topology>
    </subcellularLocation>
</comment>
<dbReference type="Pfam" id="PF03547">
    <property type="entry name" value="Mem_trans"/>
    <property type="match status" value="1"/>
</dbReference>
<evidence type="ECO:0000256" key="2">
    <source>
        <dbReference type="ARBA" id="ARBA00022448"/>
    </source>
</evidence>
<dbReference type="GO" id="GO:0016020">
    <property type="term" value="C:membrane"/>
    <property type="evidence" value="ECO:0007669"/>
    <property type="project" value="UniProtKB-SubCell"/>
</dbReference>